<name>A0A8X6PWT1_NEPPI</name>
<dbReference type="EMBL" id="BMAW01120201">
    <property type="protein sequence ID" value="GFT88136.1"/>
    <property type="molecule type" value="Genomic_DNA"/>
</dbReference>
<comment type="caution">
    <text evidence="1">The sequence shown here is derived from an EMBL/GenBank/DDBJ whole genome shotgun (WGS) entry which is preliminary data.</text>
</comment>
<keyword evidence="2" id="KW-1185">Reference proteome</keyword>
<proteinExistence type="predicted"/>
<protein>
    <submittedName>
        <fullName evidence="1">Uncharacterized protein</fullName>
    </submittedName>
</protein>
<dbReference type="AlphaFoldDB" id="A0A8X6PWT1"/>
<evidence type="ECO:0000313" key="1">
    <source>
        <dbReference type="EMBL" id="GFT88136.1"/>
    </source>
</evidence>
<evidence type="ECO:0000313" key="2">
    <source>
        <dbReference type="Proteomes" id="UP000887013"/>
    </source>
</evidence>
<gene>
    <name evidence="1" type="ORF">NPIL_307971</name>
</gene>
<accession>A0A8X6PWT1</accession>
<organism evidence="1 2">
    <name type="scientific">Nephila pilipes</name>
    <name type="common">Giant wood spider</name>
    <name type="synonym">Nephila maculata</name>
    <dbReference type="NCBI Taxonomy" id="299642"/>
    <lineage>
        <taxon>Eukaryota</taxon>
        <taxon>Metazoa</taxon>
        <taxon>Ecdysozoa</taxon>
        <taxon>Arthropoda</taxon>
        <taxon>Chelicerata</taxon>
        <taxon>Arachnida</taxon>
        <taxon>Araneae</taxon>
        <taxon>Araneomorphae</taxon>
        <taxon>Entelegynae</taxon>
        <taxon>Araneoidea</taxon>
        <taxon>Nephilidae</taxon>
        <taxon>Nephila</taxon>
    </lineage>
</organism>
<sequence>MFNYNDLVKSHHEIQMNPADVHKTVISLLTIDIRYRQTPIDKELGTALLFVCGRLGVSGGRKKLMLVLRITSK</sequence>
<dbReference type="Proteomes" id="UP000887013">
    <property type="component" value="Unassembled WGS sequence"/>
</dbReference>
<reference evidence="1" key="1">
    <citation type="submission" date="2020-08" db="EMBL/GenBank/DDBJ databases">
        <title>Multicomponent nature underlies the extraordinary mechanical properties of spider dragline silk.</title>
        <authorList>
            <person name="Kono N."/>
            <person name="Nakamura H."/>
            <person name="Mori M."/>
            <person name="Yoshida Y."/>
            <person name="Ohtoshi R."/>
            <person name="Malay A.D."/>
            <person name="Moran D.A.P."/>
            <person name="Tomita M."/>
            <person name="Numata K."/>
            <person name="Arakawa K."/>
        </authorList>
    </citation>
    <scope>NUCLEOTIDE SEQUENCE</scope>
</reference>